<evidence type="ECO:0000256" key="1">
    <source>
        <dbReference type="ARBA" id="ARBA00004141"/>
    </source>
</evidence>
<keyword evidence="7" id="KW-0915">Sodium</keyword>
<evidence type="ECO:0000259" key="12">
    <source>
        <dbReference type="Pfam" id="PF00999"/>
    </source>
</evidence>
<dbReference type="AlphaFoldDB" id="A0A853CHU4"/>
<dbReference type="Pfam" id="PF00999">
    <property type="entry name" value="Na_H_Exchanger"/>
    <property type="match status" value="1"/>
</dbReference>
<keyword evidence="4" id="KW-0050">Antiport</keyword>
<feature type="transmembrane region" description="Helical" evidence="11">
    <location>
        <begin position="174"/>
        <end position="201"/>
    </location>
</feature>
<dbReference type="InterPro" id="IPR038770">
    <property type="entry name" value="Na+/solute_symporter_sf"/>
</dbReference>
<evidence type="ECO:0000256" key="5">
    <source>
        <dbReference type="ARBA" id="ARBA00022692"/>
    </source>
</evidence>
<dbReference type="Gene3D" id="1.20.1530.20">
    <property type="match status" value="1"/>
</dbReference>
<keyword evidence="9 11" id="KW-0472">Membrane</keyword>
<keyword evidence="6 11" id="KW-1133">Transmembrane helix</keyword>
<name>A0A853CHU4_9ACTN</name>
<feature type="transmembrane region" description="Helical" evidence="11">
    <location>
        <begin position="213"/>
        <end position="235"/>
    </location>
</feature>
<gene>
    <name evidence="13" type="ORF">GGQ55_002116</name>
</gene>
<feature type="transmembrane region" description="Helical" evidence="11">
    <location>
        <begin position="255"/>
        <end position="282"/>
    </location>
</feature>
<proteinExistence type="inferred from homology"/>
<keyword evidence="8" id="KW-0406">Ion transport</keyword>
<evidence type="ECO:0000256" key="7">
    <source>
        <dbReference type="ARBA" id="ARBA00023053"/>
    </source>
</evidence>
<dbReference type="EMBL" id="JACBZT010000001">
    <property type="protein sequence ID" value="NYJ05838.1"/>
    <property type="molecule type" value="Genomic_DNA"/>
</dbReference>
<feature type="domain" description="Cation/H+ exchanger transmembrane" evidence="12">
    <location>
        <begin position="19"/>
        <end position="418"/>
    </location>
</feature>
<evidence type="ECO:0000256" key="2">
    <source>
        <dbReference type="ARBA" id="ARBA00005551"/>
    </source>
</evidence>
<feature type="transmembrane region" description="Helical" evidence="11">
    <location>
        <begin position="141"/>
        <end position="162"/>
    </location>
</feature>
<protein>
    <submittedName>
        <fullName evidence="13">Kef-type K+ transport system membrane component KefB</fullName>
    </submittedName>
</protein>
<evidence type="ECO:0000256" key="10">
    <source>
        <dbReference type="ARBA" id="ARBA00023201"/>
    </source>
</evidence>
<keyword evidence="3" id="KW-0813">Transport</keyword>
<keyword evidence="10" id="KW-0739">Sodium transport</keyword>
<sequence>MSTEALGSLALALLLLLAGANLLGQVAVRLRQPRVVGEILAGVLLGPSLLGLLAPGAAAAIFGSGGEDASTVVLGFLYQLGLLLLMFVSGAGVRNVLTRENRKPTAWMLGLGTALPFLVALGVAPLLPLHRFMGEAGNRPAVVLVFAIAAAVTSIPVITKIFHDLGILHTRFAGLMLGVAVLEDIVLWGFLAVATALASATGGAPGAGLAGRVALHVGTNVLYVALAMTVLPLLLRRLSRARWNVLASGSPIAWLMVVFLGYVCVAAVLDVTLAFAAFLAGFGLVGGVSNSEEPRFRAAFDALSRVSSAVFIPVYFALVGYRLDFTRGFSVVMLVAFLVGSTAVVLVSVGLAAHVSGFRGLDIVNLALTHNARGGPGIVLASVALDAGIISPPFFTTLVLTAVLTSQACGAWLDFVLRRGWPLLASEGPVQRSGQAASGVAAAQVERR</sequence>
<feature type="transmembrane region" description="Helical" evidence="11">
    <location>
        <begin position="109"/>
        <end position="129"/>
    </location>
</feature>
<feature type="transmembrane region" description="Helical" evidence="11">
    <location>
        <begin position="40"/>
        <end position="64"/>
    </location>
</feature>
<dbReference type="PANTHER" id="PTHR43562">
    <property type="entry name" value="NAPA-TYPE SODIUM/HYDROGEN ANTIPORTER"/>
    <property type="match status" value="1"/>
</dbReference>
<accession>A0A853CHU4</accession>
<dbReference type="InterPro" id="IPR006153">
    <property type="entry name" value="Cation/H_exchanger_TM"/>
</dbReference>
<feature type="transmembrane region" description="Helical" evidence="11">
    <location>
        <begin position="76"/>
        <end position="97"/>
    </location>
</feature>
<feature type="transmembrane region" description="Helical" evidence="11">
    <location>
        <begin position="328"/>
        <end position="353"/>
    </location>
</feature>
<dbReference type="GO" id="GO:0006814">
    <property type="term" value="P:sodium ion transport"/>
    <property type="evidence" value="ECO:0007669"/>
    <property type="project" value="UniProtKB-KW"/>
</dbReference>
<keyword evidence="14" id="KW-1185">Reference proteome</keyword>
<dbReference type="RefSeq" id="WP_179716529.1">
    <property type="nucleotide sequence ID" value="NZ_JACBZT010000001.1"/>
</dbReference>
<evidence type="ECO:0000256" key="8">
    <source>
        <dbReference type="ARBA" id="ARBA00023065"/>
    </source>
</evidence>
<comment type="caution">
    <text evidence="13">The sequence shown here is derived from an EMBL/GenBank/DDBJ whole genome shotgun (WGS) entry which is preliminary data.</text>
</comment>
<dbReference type="PANTHER" id="PTHR43562:SF3">
    <property type="entry name" value="SODIUM ION_PROTON EXCHANGER (EUROFUNG)"/>
    <property type="match status" value="1"/>
</dbReference>
<dbReference type="GO" id="GO:1902600">
    <property type="term" value="P:proton transmembrane transport"/>
    <property type="evidence" value="ECO:0007669"/>
    <property type="project" value="InterPro"/>
</dbReference>
<keyword evidence="5 11" id="KW-0812">Transmembrane</keyword>
<feature type="transmembrane region" description="Helical" evidence="11">
    <location>
        <begin position="302"/>
        <end position="321"/>
    </location>
</feature>
<dbReference type="Proteomes" id="UP000541969">
    <property type="component" value="Unassembled WGS sequence"/>
</dbReference>
<evidence type="ECO:0000313" key="14">
    <source>
        <dbReference type="Proteomes" id="UP000541969"/>
    </source>
</evidence>
<evidence type="ECO:0000256" key="4">
    <source>
        <dbReference type="ARBA" id="ARBA00022449"/>
    </source>
</evidence>
<evidence type="ECO:0000256" key="11">
    <source>
        <dbReference type="SAM" id="Phobius"/>
    </source>
</evidence>
<dbReference type="GO" id="GO:0015297">
    <property type="term" value="F:antiporter activity"/>
    <property type="evidence" value="ECO:0007669"/>
    <property type="project" value="UniProtKB-KW"/>
</dbReference>
<evidence type="ECO:0000256" key="6">
    <source>
        <dbReference type="ARBA" id="ARBA00022989"/>
    </source>
</evidence>
<reference evidence="13 14" key="1">
    <citation type="submission" date="2020-07" db="EMBL/GenBank/DDBJ databases">
        <title>Sequencing the genomes of 1000 actinobacteria strains.</title>
        <authorList>
            <person name="Klenk H.-P."/>
        </authorList>
    </citation>
    <scope>NUCLEOTIDE SEQUENCE [LARGE SCALE GENOMIC DNA]</scope>
    <source>
        <strain evidence="13 14">DSM 104001</strain>
    </source>
</reference>
<feature type="transmembrane region" description="Helical" evidence="11">
    <location>
        <begin position="6"/>
        <end position="28"/>
    </location>
</feature>
<dbReference type="GO" id="GO:0016020">
    <property type="term" value="C:membrane"/>
    <property type="evidence" value="ECO:0007669"/>
    <property type="project" value="UniProtKB-SubCell"/>
</dbReference>
<evidence type="ECO:0000313" key="13">
    <source>
        <dbReference type="EMBL" id="NYJ05838.1"/>
    </source>
</evidence>
<comment type="subcellular location">
    <subcellularLocation>
        <location evidence="1">Membrane</location>
        <topology evidence="1">Multi-pass membrane protein</topology>
    </subcellularLocation>
</comment>
<evidence type="ECO:0000256" key="9">
    <source>
        <dbReference type="ARBA" id="ARBA00023136"/>
    </source>
</evidence>
<comment type="similarity">
    <text evidence="2">Belongs to the monovalent cation:proton antiporter 2 (CPA2) transporter (TC 2.A.37) family.</text>
</comment>
<evidence type="ECO:0000256" key="3">
    <source>
        <dbReference type="ARBA" id="ARBA00022448"/>
    </source>
</evidence>
<organism evidence="13 14">
    <name type="scientific">Petropleomorpha daqingensis</name>
    <dbReference type="NCBI Taxonomy" id="2026353"/>
    <lineage>
        <taxon>Bacteria</taxon>
        <taxon>Bacillati</taxon>
        <taxon>Actinomycetota</taxon>
        <taxon>Actinomycetes</taxon>
        <taxon>Geodermatophilales</taxon>
        <taxon>Geodermatophilaceae</taxon>
        <taxon>Petropleomorpha</taxon>
    </lineage>
</organism>